<dbReference type="SUPFAM" id="SSF55729">
    <property type="entry name" value="Acyl-CoA N-acyltransferases (Nat)"/>
    <property type="match status" value="1"/>
</dbReference>
<dbReference type="RefSeq" id="WP_343943688.1">
    <property type="nucleotide sequence ID" value="NZ_BAAAHP010000139.1"/>
</dbReference>
<gene>
    <name evidence="2" type="ORF">GCM10009559_47030</name>
</gene>
<feature type="domain" description="N-acetyltransferase" evidence="1">
    <location>
        <begin position="3"/>
        <end position="191"/>
    </location>
</feature>
<sequence>MAFVVHPVTPDRVDDFVAVANPNRRASHCWCLSHRLTAREIAEFGNGSRESAFRALCGRENPPGVIGYDDGEPVAWCSIGPRSENTRLTRSRLIRPLDDVPVWSIICIVVRGGHRKRGYTTPLIDEAVRYAASRGAPAVESYPVDPGSGRIDLTMAFVGTRAMFEKAGFTVVGVTDATAGKLPRLVMRRTT</sequence>
<organism evidence="2 3">
    <name type="scientific">Pseudonocardia zijingensis</name>
    <dbReference type="NCBI Taxonomy" id="153376"/>
    <lineage>
        <taxon>Bacteria</taxon>
        <taxon>Bacillati</taxon>
        <taxon>Actinomycetota</taxon>
        <taxon>Actinomycetes</taxon>
        <taxon>Pseudonocardiales</taxon>
        <taxon>Pseudonocardiaceae</taxon>
        <taxon>Pseudonocardia</taxon>
    </lineage>
</organism>
<evidence type="ECO:0000313" key="3">
    <source>
        <dbReference type="Proteomes" id="UP001499967"/>
    </source>
</evidence>
<dbReference type="InterPro" id="IPR016181">
    <property type="entry name" value="Acyl_CoA_acyltransferase"/>
</dbReference>
<dbReference type="EMBL" id="BAAAHP010000139">
    <property type="protein sequence ID" value="GAA0947742.1"/>
    <property type="molecule type" value="Genomic_DNA"/>
</dbReference>
<dbReference type="PROSITE" id="PS51186">
    <property type="entry name" value="GNAT"/>
    <property type="match status" value="1"/>
</dbReference>
<name>A0ABN1QV12_9PSEU</name>
<evidence type="ECO:0000313" key="2">
    <source>
        <dbReference type="EMBL" id="GAA0947742.1"/>
    </source>
</evidence>
<comment type="caution">
    <text evidence="2">The sequence shown here is derived from an EMBL/GenBank/DDBJ whole genome shotgun (WGS) entry which is preliminary data.</text>
</comment>
<protein>
    <submittedName>
        <fullName evidence="2">GNAT family N-acetyltransferase</fullName>
    </submittedName>
</protein>
<dbReference type="Pfam" id="PF00583">
    <property type="entry name" value="Acetyltransf_1"/>
    <property type="match status" value="1"/>
</dbReference>
<dbReference type="CDD" id="cd04301">
    <property type="entry name" value="NAT_SF"/>
    <property type="match status" value="1"/>
</dbReference>
<evidence type="ECO:0000259" key="1">
    <source>
        <dbReference type="PROSITE" id="PS51186"/>
    </source>
</evidence>
<proteinExistence type="predicted"/>
<dbReference type="InterPro" id="IPR000182">
    <property type="entry name" value="GNAT_dom"/>
</dbReference>
<accession>A0ABN1QV12</accession>
<dbReference type="Proteomes" id="UP001499967">
    <property type="component" value="Unassembled WGS sequence"/>
</dbReference>
<keyword evidence="3" id="KW-1185">Reference proteome</keyword>
<reference evidence="2 3" key="1">
    <citation type="journal article" date="2019" name="Int. J. Syst. Evol. Microbiol.">
        <title>The Global Catalogue of Microorganisms (GCM) 10K type strain sequencing project: providing services to taxonomists for standard genome sequencing and annotation.</title>
        <authorList>
            <consortium name="The Broad Institute Genomics Platform"/>
            <consortium name="The Broad Institute Genome Sequencing Center for Infectious Disease"/>
            <person name="Wu L."/>
            <person name="Ma J."/>
        </authorList>
    </citation>
    <scope>NUCLEOTIDE SEQUENCE [LARGE SCALE GENOMIC DNA]</scope>
    <source>
        <strain evidence="2 3">JCM 11117</strain>
    </source>
</reference>
<dbReference type="Gene3D" id="3.40.630.30">
    <property type="match status" value="1"/>
</dbReference>